<organism evidence="1 2">
    <name type="scientific">Desulfosarcina alkanivorans</name>
    <dbReference type="NCBI Taxonomy" id="571177"/>
    <lineage>
        <taxon>Bacteria</taxon>
        <taxon>Pseudomonadati</taxon>
        <taxon>Thermodesulfobacteriota</taxon>
        <taxon>Desulfobacteria</taxon>
        <taxon>Desulfobacterales</taxon>
        <taxon>Desulfosarcinaceae</taxon>
        <taxon>Desulfosarcina</taxon>
    </lineage>
</organism>
<evidence type="ECO:0000313" key="2">
    <source>
        <dbReference type="Proteomes" id="UP000427906"/>
    </source>
</evidence>
<accession>A0A5K7YUH9</accession>
<name>A0A5K7YUH9_9BACT</name>
<reference evidence="1 2" key="1">
    <citation type="submission" date="2019-11" db="EMBL/GenBank/DDBJ databases">
        <title>Comparative genomics of hydrocarbon-degrading Desulfosarcina strains.</title>
        <authorList>
            <person name="Watanabe M."/>
            <person name="Kojima H."/>
            <person name="Fukui M."/>
        </authorList>
    </citation>
    <scope>NUCLEOTIDE SEQUENCE [LARGE SCALE GENOMIC DNA]</scope>
    <source>
        <strain evidence="1 2">PL12</strain>
    </source>
</reference>
<keyword evidence="2" id="KW-1185">Reference proteome</keyword>
<sequence length="298" mass="33695">MSGFVPVRINQFVKQYLRNNTDADGDTVRAAVEDALAAWRQGVRCACGNALWVAGSAVAGYGCFRCITGTAEPDGDPEIDAACEGFFFDADNTEDRFAQVSEIIKKHPRDYRERLEEAGFEWQEDEYDLLFEEEGREERAAVPETDNQRRLIRFLDAGGPVSRQILDAYLEERYSETSNVPLIRKYFKRANPNLKAILLKGLAGNPTDLDLLDDLSYFSEFDCMLGELIHFYTDACLKESDMERFSLLAQDFHLNTFDQGYDALHELTTLFQSGTKGAVVQHLSETIDDFEGAEDIPF</sequence>
<dbReference type="KEGG" id="dalk:DSCA_38840"/>
<evidence type="ECO:0000313" key="1">
    <source>
        <dbReference type="EMBL" id="BBO69954.1"/>
    </source>
</evidence>
<protein>
    <submittedName>
        <fullName evidence="1">Uncharacterized protein</fullName>
    </submittedName>
</protein>
<gene>
    <name evidence="1" type="ORF">DSCA_38840</name>
</gene>
<dbReference type="OrthoDB" id="5415208at2"/>
<dbReference type="RefSeq" id="WP_155317941.1">
    <property type="nucleotide sequence ID" value="NZ_AP021874.1"/>
</dbReference>
<dbReference type="EMBL" id="AP021874">
    <property type="protein sequence ID" value="BBO69954.1"/>
    <property type="molecule type" value="Genomic_DNA"/>
</dbReference>
<proteinExistence type="predicted"/>
<dbReference type="Proteomes" id="UP000427906">
    <property type="component" value="Chromosome"/>
</dbReference>
<dbReference type="AlphaFoldDB" id="A0A5K7YUH9"/>